<evidence type="ECO:0000313" key="3">
    <source>
        <dbReference type="EMBL" id="PLZ91737.1"/>
    </source>
</evidence>
<dbReference type="InterPro" id="IPR036291">
    <property type="entry name" value="NAD(P)-bd_dom_sf"/>
</dbReference>
<evidence type="ECO:0000259" key="2">
    <source>
        <dbReference type="Pfam" id="PF22725"/>
    </source>
</evidence>
<dbReference type="RefSeq" id="WP_016866365.1">
    <property type="nucleotide sequence ID" value="NZ_CAWNVR010000240.1"/>
</dbReference>
<dbReference type="Gene3D" id="3.40.50.720">
    <property type="entry name" value="NAD(P)-binding Rossmann-like Domain"/>
    <property type="match status" value="1"/>
</dbReference>
<evidence type="ECO:0000259" key="1">
    <source>
        <dbReference type="Pfam" id="PF01408"/>
    </source>
</evidence>
<protein>
    <submittedName>
        <fullName evidence="3">Gfo/Idh/MocA family oxidoreductase</fullName>
    </submittedName>
</protein>
<dbReference type="EMBL" id="NRQW01000157">
    <property type="protein sequence ID" value="PLZ91737.1"/>
    <property type="molecule type" value="Genomic_DNA"/>
</dbReference>
<dbReference type="InterPro" id="IPR051450">
    <property type="entry name" value="Gfo/Idh/MocA_Oxidoreductases"/>
</dbReference>
<dbReference type="PANTHER" id="PTHR43377:SF6">
    <property type="entry name" value="GFO_IDH_MOCA-LIKE OXIDOREDUCTASE N-TERMINAL DOMAIN-CONTAINING PROTEIN"/>
    <property type="match status" value="1"/>
</dbReference>
<organism evidence="3 4">
    <name type="scientific">Fischerella muscicola CCMEE 5323</name>
    <dbReference type="NCBI Taxonomy" id="2019572"/>
    <lineage>
        <taxon>Bacteria</taxon>
        <taxon>Bacillati</taxon>
        <taxon>Cyanobacteriota</taxon>
        <taxon>Cyanophyceae</taxon>
        <taxon>Nostocales</taxon>
        <taxon>Hapalosiphonaceae</taxon>
        <taxon>Fischerella</taxon>
    </lineage>
</organism>
<dbReference type="GO" id="GO:0000166">
    <property type="term" value="F:nucleotide binding"/>
    <property type="evidence" value="ECO:0007669"/>
    <property type="project" value="InterPro"/>
</dbReference>
<reference evidence="3 4" key="1">
    <citation type="submission" date="2017-08" db="EMBL/GenBank/DDBJ databases">
        <title>Genomes of Fischerella (Mastigocladus) sp. strains.</title>
        <authorList>
            <person name="Miller S.R."/>
        </authorList>
    </citation>
    <scope>NUCLEOTIDE SEQUENCE [LARGE SCALE GENOMIC DNA]</scope>
    <source>
        <strain evidence="3 4">CCMEE 5323</strain>
    </source>
</reference>
<keyword evidence="4" id="KW-1185">Reference proteome</keyword>
<dbReference type="InterPro" id="IPR000683">
    <property type="entry name" value="Gfo/Idh/MocA-like_OxRdtase_N"/>
</dbReference>
<dbReference type="Pfam" id="PF01408">
    <property type="entry name" value="GFO_IDH_MocA"/>
    <property type="match status" value="1"/>
</dbReference>
<dbReference type="SUPFAM" id="SSF55347">
    <property type="entry name" value="Glyceraldehyde-3-phosphate dehydrogenase-like, C-terminal domain"/>
    <property type="match status" value="1"/>
</dbReference>
<dbReference type="Pfam" id="PF22725">
    <property type="entry name" value="GFO_IDH_MocA_C3"/>
    <property type="match status" value="1"/>
</dbReference>
<feature type="domain" description="Gfo/Idh/MocA-like oxidoreductase N-terminal" evidence="1">
    <location>
        <begin position="5"/>
        <end position="124"/>
    </location>
</feature>
<gene>
    <name evidence="3" type="ORF">CEN44_07780</name>
</gene>
<dbReference type="PANTHER" id="PTHR43377">
    <property type="entry name" value="BILIVERDIN REDUCTASE A"/>
    <property type="match status" value="1"/>
</dbReference>
<dbReference type="AlphaFoldDB" id="A0A2N6K5H3"/>
<evidence type="ECO:0000313" key="4">
    <source>
        <dbReference type="Proteomes" id="UP000235036"/>
    </source>
</evidence>
<dbReference type="Gene3D" id="3.30.360.10">
    <property type="entry name" value="Dihydrodipicolinate Reductase, domain 2"/>
    <property type="match status" value="1"/>
</dbReference>
<sequence length="345" mass="38350">MGKNINIGVIGYGYWGPNLVRNFVETPGAQVKTVSDFKPELLAKVQARYPNIQVTTDCQDIFNDPKIDAVAIATPVSTHFDLALAALQAGKHVLVEKPMTVSSEQAMRLIEEAEKRNLVLMVDHTFVYTGAVRKMRDLVVTNVIGDIYYYDSVRVNLGLFQHDVNVIWDLAVHDLSIMDYILPSQPYAVSTTGMSHVPGEPENIAYLTLFFEGNLIAHIHVNWLAPVKVRRTLIGGSQRMIVYDDLEPSEKVKIYDKGITVNGNTESLYQMLIGYRAGDMWAPHLEVTEALRTEGLHFINCIQTGDRPITDGQAGLRVVRILEAATESMKKQGQLVELNIAGVAV</sequence>
<dbReference type="InterPro" id="IPR055170">
    <property type="entry name" value="GFO_IDH_MocA-like_dom"/>
</dbReference>
<accession>A0A2N6K5H3</accession>
<dbReference type="Proteomes" id="UP000235036">
    <property type="component" value="Unassembled WGS sequence"/>
</dbReference>
<proteinExistence type="predicted"/>
<feature type="domain" description="GFO/IDH/MocA-like oxidoreductase" evidence="2">
    <location>
        <begin position="132"/>
        <end position="241"/>
    </location>
</feature>
<name>A0A2N6K5H3_FISMU</name>
<comment type="caution">
    <text evidence="3">The sequence shown here is derived from an EMBL/GenBank/DDBJ whole genome shotgun (WGS) entry which is preliminary data.</text>
</comment>
<dbReference type="SUPFAM" id="SSF51735">
    <property type="entry name" value="NAD(P)-binding Rossmann-fold domains"/>
    <property type="match status" value="1"/>
</dbReference>